<accession>A0A183GFN7</accession>
<keyword evidence="2" id="KW-1185">Reference proteome</keyword>
<proteinExistence type="predicted"/>
<dbReference type="Proteomes" id="UP000050761">
    <property type="component" value="Unassembled WGS sequence"/>
</dbReference>
<gene>
    <name evidence="1" type="ORF">HPBE_LOCUS21219</name>
</gene>
<accession>A0A3P8CRI0</accession>
<sequence>METVTVRMARSDRSTSWGFGVTEAPNRDVVIVNVSAGPTVWLLYIALLDSVLVSLRISLVYSQHETDRNTFPSTGYLYENLEQLFNVLFMLQNGLLYEERDSFSFPQVQEKTFGQQRLGCRRGGLTQ</sequence>
<dbReference type="AlphaFoldDB" id="A0A183GFN7"/>
<reference evidence="3" key="2">
    <citation type="submission" date="2019-09" db="UniProtKB">
        <authorList>
            <consortium name="WormBaseParasite"/>
        </authorList>
    </citation>
    <scope>IDENTIFICATION</scope>
</reference>
<evidence type="ECO:0000313" key="2">
    <source>
        <dbReference type="Proteomes" id="UP000050761"/>
    </source>
</evidence>
<protein>
    <submittedName>
        <fullName evidence="1 3">Uncharacterized protein</fullName>
    </submittedName>
</protein>
<organism evidence="2 3">
    <name type="scientific">Heligmosomoides polygyrus</name>
    <name type="common">Parasitic roundworm</name>
    <dbReference type="NCBI Taxonomy" id="6339"/>
    <lineage>
        <taxon>Eukaryota</taxon>
        <taxon>Metazoa</taxon>
        <taxon>Ecdysozoa</taxon>
        <taxon>Nematoda</taxon>
        <taxon>Chromadorea</taxon>
        <taxon>Rhabditida</taxon>
        <taxon>Rhabditina</taxon>
        <taxon>Rhabditomorpha</taxon>
        <taxon>Strongyloidea</taxon>
        <taxon>Heligmosomidae</taxon>
        <taxon>Heligmosomoides</taxon>
    </lineage>
</organism>
<name>A0A183GFN7_HELPZ</name>
<dbReference type="EMBL" id="UZAH01032799">
    <property type="protein sequence ID" value="VDP23918.1"/>
    <property type="molecule type" value="Genomic_DNA"/>
</dbReference>
<dbReference type="WBParaSite" id="HPBE_0002122001-mRNA-1">
    <property type="protein sequence ID" value="HPBE_0002122001-mRNA-1"/>
    <property type="gene ID" value="HPBE_0002122001"/>
</dbReference>
<evidence type="ECO:0000313" key="3">
    <source>
        <dbReference type="WBParaSite" id="HPBE_0002122001-mRNA-1"/>
    </source>
</evidence>
<reference evidence="1 2" key="1">
    <citation type="submission" date="2018-11" db="EMBL/GenBank/DDBJ databases">
        <authorList>
            <consortium name="Pathogen Informatics"/>
        </authorList>
    </citation>
    <scope>NUCLEOTIDE SEQUENCE [LARGE SCALE GENOMIC DNA]</scope>
</reference>
<evidence type="ECO:0000313" key="1">
    <source>
        <dbReference type="EMBL" id="VDP23918.1"/>
    </source>
</evidence>